<organism evidence="1 2">
    <name type="scientific">Pistacia integerrima</name>
    <dbReference type="NCBI Taxonomy" id="434235"/>
    <lineage>
        <taxon>Eukaryota</taxon>
        <taxon>Viridiplantae</taxon>
        <taxon>Streptophyta</taxon>
        <taxon>Embryophyta</taxon>
        <taxon>Tracheophyta</taxon>
        <taxon>Spermatophyta</taxon>
        <taxon>Magnoliopsida</taxon>
        <taxon>eudicotyledons</taxon>
        <taxon>Gunneridae</taxon>
        <taxon>Pentapetalae</taxon>
        <taxon>rosids</taxon>
        <taxon>malvids</taxon>
        <taxon>Sapindales</taxon>
        <taxon>Anacardiaceae</taxon>
        <taxon>Pistacia</taxon>
    </lineage>
</organism>
<proteinExistence type="predicted"/>
<sequence length="43" mass="4738">MGCVFEVEVDGLKVIQSVEFFSDVRSTSSEHEGKPGHVERTGK</sequence>
<accession>A0ACC0XDR4</accession>
<name>A0ACC0XDR4_9ROSI</name>
<protein>
    <submittedName>
        <fullName evidence="1">Uncharacterized protein</fullName>
    </submittedName>
</protein>
<dbReference type="EMBL" id="CM047748">
    <property type="protein sequence ID" value="KAJ0014817.1"/>
    <property type="molecule type" value="Genomic_DNA"/>
</dbReference>
<dbReference type="Proteomes" id="UP001163603">
    <property type="component" value="Chromosome 13"/>
</dbReference>
<comment type="caution">
    <text evidence="1">The sequence shown here is derived from an EMBL/GenBank/DDBJ whole genome shotgun (WGS) entry which is preliminary data.</text>
</comment>
<evidence type="ECO:0000313" key="1">
    <source>
        <dbReference type="EMBL" id="KAJ0014817.1"/>
    </source>
</evidence>
<gene>
    <name evidence="1" type="ORF">Pint_20931</name>
</gene>
<reference evidence="2" key="1">
    <citation type="journal article" date="2023" name="G3 (Bethesda)">
        <title>Genome assembly and association tests identify interacting loci associated with vigor, precocity, and sex in interspecific pistachio rootstocks.</title>
        <authorList>
            <person name="Palmer W."/>
            <person name="Jacygrad E."/>
            <person name="Sagayaradj S."/>
            <person name="Cavanaugh K."/>
            <person name="Han R."/>
            <person name="Bertier L."/>
            <person name="Beede B."/>
            <person name="Kafkas S."/>
            <person name="Golino D."/>
            <person name="Preece J."/>
            <person name="Michelmore R."/>
        </authorList>
    </citation>
    <scope>NUCLEOTIDE SEQUENCE [LARGE SCALE GENOMIC DNA]</scope>
</reference>
<evidence type="ECO:0000313" key="2">
    <source>
        <dbReference type="Proteomes" id="UP001163603"/>
    </source>
</evidence>
<keyword evidence="2" id="KW-1185">Reference proteome</keyword>